<keyword evidence="1" id="KW-0677">Repeat</keyword>
<reference evidence="2" key="1">
    <citation type="journal article" date="2011" name="Plant Physiol.">
        <title>Comprehensive sequence analysis of 24,783 barley full-length cDNAs derived from 12 clone libraries.</title>
        <authorList>
            <person name="Matsumoto T."/>
            <person name="Tanaka T."/>
            <person name="Sakai H."/>
            <person name="Amano N."/>
            <person name="Kanamori H."/>
            <person name="Kurita K."/>
            <person name="Kikuta A."/>
            <person name="Kamiya K."/>
            <person name="Yamamoto M."/>
            <person name="Ikawa H."/>
            <person name="Fujii N."/>
            <person name="Hori K."/>
            <person name="Itoh T."/>
            <person name="Sato K."/>
        </authorList>
    </citation>
    <scope>NUCLEOTIDE SEQUENCE</scope>
    <source>
        <tissue evidence="2">Shoot and root</tissue>
    </source>
</reference>
<accession>F2DXH5</accession>
<dbReference type="AlphaFoldDB" id="F2DXH5"/>
<evidence type="ECO:0000256" key="1">
    <source>
        <dbReference type="ARBA" id="ARBA00022737"/>
    </source>
</evidence>
<sequence length="112" mass="13589">MMMMMLSYYSKHSLCQCMRELQELQLWLMLLWQKLLQMTRIWHWLFKCLSRTHRGQSDMSKVFEDRSFVTSILNTLPGVDPNDPSVKDLLAYFAWPRRGKKPLSYLYEFLLF</sequence>
<dbReference type="CDD" id="cd22297">
    <property type="entry name" value="PSMD4_RAZUL"/>
    <property type="match status" value="1"/>
</dbReference>
<proteinExistence type="evidence at transcript level"/>
<name>F2DXH5_HORVV</name>
<organism evidence="2">
    <name type="scientific">Hordeum vulgare subsp. vulgare</name>
    <name type="common">Domesticated barley</name>
    <dbReference type="NCBI Taxonomy" id="112509"/>
    <lineage>
        <taxon>Eukaryota</taxon>
        <taxon>Viridiplantae</taxon>
        <taxon>Streptophyta</taxon>
        <taxon>Embryophyta</taxon>
        <taxon>Tracheophyta</taxon>
        <taxon>Spermatophyta</taxon>
        <taxon>Magnoliopsida</taxon>
        <taxon>Liliopsida</taxon>
        <taxon>Poales</taxon>
        <taxon>Poaceae</taxon>
        <taxon>BOP clade</taxon>
        <taxon>Pooideae</taxon>
        <taxon>Triticodae</taxon>
        <taxon>Triticeae</taxon>
        <taxon>Hordeinae</taxon>
        <taxon>Hordeum</taxon>
    </lineage>
</organism>
<evidence type="ECO:0000313" key="2">
    <source>
        <dbReference type="EMBL" id="BAJ99796.1"/>
    </source>
</evidence>
<protein>
    <submittedName>
        <fullName evidence="2">Predicted protein</fullName>
    </submittedName>
</protein>
<dbReference type="InterPro" id="IPR049590">
    <property type="entry name" value="PSMD4_RAZUL-like"/>
</dbReference>
<dbReference type="EMBL" id="AK368593">
    <property type="protein sequence ID" value="BAJ99796.1"/>
    <property type="molecule type" value="mRNA"/>
</dbReference>